<evidence type="ECO:0000256" key="6">
    <source>
        <dbReference type="ARBA" id="ARBA00023268"/>
    </source>
</evidence>
<dbReference type="RefSeq" id="XP_041558940.1">
    <property type="nucleotide sequence ID" value="XM_041706567.1"/>
</dbReference>
<evidence type="ECO:0000256" key="1">
    <source>
        <dbReference type="ARBA" id="ARBA00022450"/>
    </source>
</evidence>
<dbReference type="GO" id="GO:0004312">
    <property type="term" value="F:fatty acid synthase activity"/>
    <property type="evidence" value="ECO:0007669"/>
    <property type="project" value="TreeGrafter"/>
</dbReference>
<accession>A0A7R7XS65</accession>
<dbReference type="Pfam" id="PF21089">
    <property type="entry name" value="PKS_DH_N"/>
    <property type="match status" value="1"/>
</dbReference>
<dbReference type="SUPFAM" id="SSF51735">
    <property type="entry name" value="NAD(P)-binding Rossmann-fold domains"/>
    <property type="match status" value="2"/>
</dbReference>
<protein>
    <submittedName>
        <fullName evidence="12">Type I iterative PKS</fullName>
    </submittedName>
</protein>
<dbReference type="InterPro" id="IPR042104">
    <property type="entry name" value="PKS_dehydratase_sf"/>
</dbReference>
<evidence type="ECO:0000256" key="2">
    <source>
        <dbReference type="ARBA" id="ARBA00022553"/>
    </source>
</evidence>
<dbReference type="KEGG" id="apuu:APUU_51457A"/>
<dbReference type="InterPro" id="IPR013968">
    <property type="entry name" value="PKS_KR"/>
</dbReference>
<feature type="domain" description="Ketosynthase family 3 (KS3)" evidence="10">
    <location>
        <begin position="39"/>
        <end position="456"/>
    </location>
</feature>
<dbReference type="InterPro" id="IPR013217">
    <property type="entry name" value="Methyltransf_12"/>
</dbReference>
<feature type="compositionally biased region" description="Polar residues" evidence="9">
    <location>
        <begin position="15"/>
        <end position="29"/>
    </location>
</feature>
<dbReference type="GO" id="GO:0006633">
    <property type="term" value="P:fatty acid biosynthetic process"/>
    <property type="evidence" value="ECO:0007669"/>
    <property type="project" value="InterPro"/>
</dbReference>
<dbReference type="SMART" id="SM00826">
    <property type="entry name" value="PKS_DH"/>
    <property type="match status" value="1"/>
</dbReference>
<dbReference type="CDD" id="cd00833">
    <property type="entry name" value="PKS"/>
    <property type="match status" value="1"/>
</dbReference>
<keyword evidence="2" id="KW-0597">Phosphoprotein</keyword>
<dbReference type="Gene3D" id="3.10.129.110">
    <property type="entry name" value="Polyketide synthase dehydratase"/>
    <property type="match status" value="1"/>
</dbReference>
<evidence type="ECO:0000259" key="10">
    <source>
        <dbReference type="PROSITE" id="PS52004"/>
    </source>
</evidence>
<evidence type="ECO:0000256" key="5">
    <source>
        <dbReference type="ARBA" id="ARBA00022857"/>
    </source>
</evidence>
<dbReference type="InterPro" id="IPR032821">
    <property type="entry name" value="PKS_assoc"/>
</dbReference>
<dbReference type="InterPro" id="IPR016036">
    <property type="entry name" value="Malonyl_transacylase_ACP-bd"/>
</dbReference>
<dbReference type="InterPro" id="IPR020841">
    <property type="entry name" value="PKS_Beta-ketoAc_synthase_dom"/>
</dbReference>
<dbReference type="SUPFAM" id="SSF53335">
    <property type="entry name" value="S-adenosyl-L-methionine-dependent methyltransferases"/>
    <property type="match status" value="1"/>
</dbReference>
<keyword evidence="7" id="KW-0012">Acyltransferase</keyword>
<dbReference type="Pfam" id="PF00698">
    <property type="entry name" value="Acyl_transf_1"/>
    <property type="match status" value="1"/>
</dbReference>
<evidence type="ECO:0000313" key="12">
    <source>
        <dbReference type="EMBL" id="BCS26746.1"/>
    </source>
</evidence>
<dbReference type="PROSITE" id="PS00606">
    <property type="entry name" value="KS3_1"/>
    <property type="match status" value="1"/>
</dbReference>
<dbReference type="Pfam" id="PF02801">
    <property type="entry name" value="Ketoacyl-synt_C"/>
    <property type="match status" value="1"/>
</dbReference>
<gene>
    <name evidence="12" type="ORF">APUU_51457A</name>
</gene>
<dbReference type="InterPro" id="IPR049551">
    <property type="entry name" value="PKS_DH_C"/>
</dbReference>
<organism evidence="12 13">
    <name type="scientific">Aspergillus puulaauensis</name>
    <dbReference type="NCBI Taxonomy" id="1220207"/>
    <lineage>
        <taxon>Eukaryota</taxon>
        <taxon>Fungi</taxon>
        <taxon>Dikarya</taxon>
        <taxon>Ascomycota</taxon>
        <taxon>Pezizomycotina</taxon>
        <taxon>Eurotiomycetes</taxon>
        <taxon>Eurotiomycetidae</taxon>
        <taxon>Eurotiales</taxon>
        <taxon>Aspergillaceae</taxon>
        <taxon>Aspergillus</taxon>
    </lineage>
</organism>
<keyword evidence="3" id="KW-0489">Methyltransferase</keyword>
<dbReference type="GO" id="GO:0044550">
    <property type="term" value="P:secondary metabolite biosynthetic process"/>
    <property type="evidence" value="ECO:0007669"/>
    <property type="project" value="UniProtKB-ARBA"/>
</dbReference>
<dbReference type="Pfam" id="PF14765">
    <property type="entry name" value="PS-DH"/>
    <property type="match status" value="1"/>
</dbReference>
<keyword evidence="6" id="KW-0511">Multifunctional enzyme</keyword>
<dbReference type="SUPFAM" id="SSF50129">
    <property type="entry name" value="GroES-like"/>
    <property type="match status" value="1"/>
</dbReference>
<evidence type="ECO:0000259" key="11">
    <source>
        <dbReference type="PROSITE" id="PS52019"/>
    </source>
</evidence>
<dbReference type="InterPro" id="IPR014043">
    <property type="entry name" value="Acyl_transferase_dom"/>
</dbReference>
<dbReference type="InterPro" id="IPR016035">
    <property type="entry name" value="Acyl_Trfase/lysoPLipase"/>
</dbReference>
<keyword evidence="1" id="KW-0596">Phosphopantetheine</keyword>
<dbReference type="InterPro" id="IPR014031">
    <property type="entry name" value="Ketoacyl_synth_C"/>
</dbReference>
<dbReference type="GO" id="GO:0032259">
    <property type="term" value="P:methylation"/>
    <property type="evidence" value="ECO:0007669"/>
    <property type="project" value="UniProtKB-KW"/>
</dbReference>
<dbReference type="SMART" id="SM00829">
    <property type="entry name" value="PKS_ER"/>
    <property type="match status" value="1"/>
</dbReference>
<keyword evidence="4" id="KW-0808">Transferase</keyword>
<dbReference type="Gene3D" id="3.90.180.10">
    <property type="entry name" value="Medium-chain alcohol dehydrogenases, catalytic domain"/>
    <property type="match status" value="1"/>
</dbReference>
<keyword evidence="5" id="KW-0521">NADP</keyword>
<dbReference type="Gene3D" id="3.40.366.10">
    <property type="entry name" value="Malonyl-Coenzyme A Acyl Carrier Protein, domain 2"/>
    <property type="match status" value="1"/>
</dbReference>
<dbReference type="PANTHER" id="PTHR43775:SF49">
    <property type="entry name" value="SYNTHASE, PUTATIVE (JCVI)-RELATED"/>
    <property type="match status" value="1"/>
</dbReference>
<dbReference type="SUPFAM" id="SSF52151">
    <property type="entry name" value="FabD/lysophospholipase-like"/>
    <property type="match status" value="1"/>
</dbReference>
<dbReference type="CDD" id="cd05195">
    <property type="entry name" value="enoyl_red"/>
    <property type="match status" value="1"/>
</dbReference>
<dbReference type="InterPro" id="IPR014030">
    <property type="entry name" value="Ketoacyl_synth_N"/>
</dbReference>
<dbReference type="InterPro" id="IPR029063">
    <property type="entry name" value="SAM-dependent_MTases_sf"/>
</dbReference>
<dbReference type="GeneID" id="64976751"/>
<evidence type="ECO:0000313" key="13">
    <source>
        <dbReference type="Proteomes" id="UP000654913"/>
    </source>
</evidence>
<dbReference type="Gene3D" id="3.30.70.3290">
    <property type="match status" value="1"/>
</dbReference>
<dbReference type="InterPro" id="IPR050091">
    <property type="entry name" value="PKS_NRPS_Biosynth_Enz"/>
</dbReference>
<dbReference type="Pfam" id="PF16197">
    <property type="entry name" value="KAsynt_C_assoc"/>
    <property type="match status" value="1"/>
</dbReference>
<dbReference type="PROSITE" id="PS52004">
    <property type="entry name" value="KS3_2"/>
    <property type="match status" value="1"/>
</dbReference>
<dbReference type="InterPro" id="IPR049552">
    <property type="entry name" value="PKS_DH_N"/>
</dbReference>
<feature type="domain" description="PKS/mFAS DH" evidence="11">
    <location>
        <begin position="924"/>
        <end position="1212"/>
    </location>
</feature>
<evidence type="ECO:0000256" key="3">
    <source>
        <dbReference type="ARBA" id="ARBA00022603"/>
    </source>
</evidence>
<evidence type="ECO:0000256" key="4">
    <source>
        <dbReference type="ARBA" id="ARBA00022679"/>
    </source>
</evidence>
<dbReference type="Pfam" id="PF08242">
    <property type="entry name" value="Methyltransf_12"/>
    <property type="match status" value="1"/>
</dbReference>
<reference evidence="12" key="2">
    <citation type="submission" date="2021-02" db="EMBL/GenBank/DDBJ databases">
        <title>Aspergillus puulaauensis MK2 genome sequence.</title>
        <authorList>
            <person name="Futagami T."/>
            <person name="Mori K."/>
            <person name="Kadooka C."/>
            <person name="Tanaka T."/>
        </authorList>
    </citation>
    <scope>NUCLEOTIDE SEQUENCE</scope>
    <source>
        <strain evidence="12">MK2</strain>
    </source>
</reference>
<dbReference type="InterPro" id="IPR018201">
    <property type="entry name" value="Ketoacyl_synth_AS"/>
</dbReference>
<sequence length="2485" mass="271001">MDTNGEIRVDVAGLTLSNDTPKPEQSTIAASPKMQNEGPPPIAIVGMAARLPGGVNSIPSMYEFLRDRNDGLCDVPLSRFNINEFHNDGDIPYSMKSQKAYFIDDDVAMMDASFFGLSEVEAAGSDPRARLLLEVVYECLENAGQTGYRGDRIGCYIGAWGADWAELTLKDGQHRNPMIGAAAGSFFLSSYIAWNLDLHGPTMTIETACSSSMVALHEACQALYSGECSSALVGGANLILTPTLHMNLASSGVLSPPGQCKTFDASADGFGRAEAVNAVLIKPLEDAVRDGDRIRAVIRATAVNNDGRTVVLSTPSADAQESLIRSAYRKAGIDAIDDTAYFECHGTGTMVGDVTEMSAVAKVFPSGVHVGSVKPNFGHSEGTSGITSLIKAVVSLERKAILPHIHMVEPNPKIAFESAGLIVPKHEMAWPQGRKERISVNNFGVGGTNVHVILDSASSFGLDSTVSPALNSTNTRLLVLSANSEKSLRNRIEDIEAYIEGNPKHVADLAFTLGERREHLTQRAFMLATEEATGSFNIGAVDTACTPEITFVFTGQGAQWPGMGKSLIQSFDRFRSSIRLLDFALQRVQHPPAWTLQDLLCNDNSSHQLNSAEFAQPLCCAIQIGLVDLLAHWGITPASVIGHSSGEIAAAYAAGALTAEHAIRVAYHRGQISHKVQRRGGMAAISMDREEVTPYLTEGVVIACENSRQSVTLSGDRDVLEGIMERIQSDDPDALCRLLRVDKAYHSPHMQDAADEYEASLEGLQSRGGSSMMPFFSSVTGARITDPSELDGKYWRRNLESPVLFLAATNAILDSKEDTSNSAFVEIGPHSALSGPLRQIISEHQHGGSCSYIPSLVRGEDPKTSVFYTAGNLYNAGASVSFRAINGEGNLLVDLPPYPWQHDTRYWSQTPAVEAWRLRKYPHHELLGSRVLGSTDLEPSWRNTLSLDDAPWLYGHRVLGKTLFPGAGYIAMAGEAIQQITNSSTLKYQINHLVLKSALFIDSNESVELITNLRPARISDIQDSGWYEFSITSVQAGETTRVCVGQVRAAPSSVPSNMPLVDGTQLKRHATSATWYKGLREIGMDYNREFRGLDDISADPIRHVATGTVKTAKVSPSRYVMHPTTIDRCLQLLSVAMFRGLTRSINIRSLPVLFEDIFVSPESEELYVQAQADIGKGNFILGDVGATSQDQRETVLSITGARLHIIGDDTTAVKEGDLASRPVWKPHIDFIPAASMAKPPPPLTLDTEVSDRLVDLFIAETAARVQDIEPSEDHLLKYKRWLSIGQSRIQKQGTWRLPDFGYAPDCPFDSSAPLQMMAWLTEKTEDYAQLIPLVACMHRVLDNIVGVFEGTVNALHLLMENDGLKDVYDVLLSFDSCNEFFTTLGHSNPELNILEVGAGTGSATARFLEYLHAPDGSRLYSKYTFSDVSAGFLAAARERFSRYDGMEYAVLNISEDLAAQGIELGKYNLVIASNVIHATPSLNRSLFNIKKLLAPGGRLFLQELAEECRGAEYIFGLLPGWWVGENDQRVEKPYVSVDRWRQEMKAAGFNGIDFAIHEQTSLLVNLVSSSPLPPVEPAIVNLLVPGEHSQWILDVAKRFTTNGHQVNICTLDQPRPSEGDTISLLDATGPFLFNISTESFQQLKTFLLSPSVKRVLWVTRMSQMACADPRYGLIHGFLRALHGEAHTDGTSLSILDVEEFDQNTISHLLRVYDHLRRIQVSDESRREEYVLCNGIIHVARFEVADMGKELESSVQGSTPRRLGIESTGLLDSMFWREDALSDPKAGEVLIRVAYIGLNFKVNRLPYKSAMLTTAKDIITALGLIATPDQLGLEGSGVVQSVGPGVSTVKPGDRAIFLGPGCFATHILVPCMKVIPLPREWSLEEGATSPIVSLTAAQCLLRMGKLQPGQSVLIHAAAGGVGIAAIRICRGIGAKIHATVGNDAKAQYLMDTFGIPRSDIFHSRDSSFYTDLMRETGGRGVDIVLSSLSGELLQTSWKCVAPGGTMFDISRRDVLADAMLPMKHFVGRRSFVTVDLGEYMEEATDQSANFSIPVNQGLVGPISPVTCFDASDVPAAFRHMQTGQHIGKIVVRIPEDLNTLPTRDTRAEITFSPDYAYLLSGGLGGLGRALSNWMVEKGARCLVYLSPSAGTTDEHRTFAEELKCQSCDVISIQGTAADMSDVQKAISHSPKPVKGVFQLALALKDITFERMTFEDWTIPLTAKVSGTWNLHQAFQNTALDFFVMLGSIAGIAGMTGQCNYSAANTFIHALESHRLALGQPASVLDLGPIADIGYVSRSPVLTKIFSGRFEFQFIKEMEMLDAVEALIYHSTSSRSSLASRYDLNHIILGLTPTAPWIRQRGDTRLAILNNRAQRRQQDPDTVDDIVDFVAQVESEPEVLNRPSTEEFLIVKVGHMIKTPNSKAPAKPDLKALAGIPIDSLIAIEARAWARKRLGVQISLSDITAAGNVKGLVNLAIDGMKKRYSVS</sequence>
<dbReference type="OrthoDB" id="329835at2759"/>
<dbReference type="InterPro" id="IPR001227">
    <property type="entry name" value="Ac_transferase_dom_sf"/>
</dbReference>
<name>A0A7R7XS65_9EURO</name>
<dbReference type="InterPro" id="IPR020807">
    <property type="entry name" value="PKS_DH"/>
</dbReference>
<dbReference type="SMART" id="SM00825">
    <property type="entry name" value="PKS_KS"/>
    <property type="match status" value="1"/>
</dbReference>
<dbReference type="SMART" id="SM00822">
    <property type="entry name" value="PKS_KR"/>
    <property type="match status" value="1"/>
</dbReference>
<dbReference type="InterPro" id="IPR020843">
    <property type="entry name" value="ER"/>
</dbReference>
<dbReference type="PROSITE" id="PS52019">
    <property type="entry name" value="PKS_MFAS_DH"/>
    <property type="match status" value="1"/>
</dbReference>
<dbReference type="Gene3D" id="3.40.47.10">
    <property type="match status" value="1"/>
</dbReference>
<reference evidence="12" key="1">
    <citation type="submission" date="2021-01" db="EMBL/GenBank/DDBJ databases">
        <authorList>
            <consortium name="Aspergillus puulaauensis MK2 genome sequencing consortium"/>
            <person name="Kazuki M."/>
            <person name="Futagami T."/>
        </authorList>
    </citation>
    <scope>NUCLEOTIDE SEQUENCE</scope>
    <source>
        <strain evidence="12">MK2</strain>
    </source>
</reference>
<dbReference type="Pfam" id="PF08659">
    <property type="entry name" value="KR"/>
    <property type="match status" value="1"/>
</dbReference>
<dbReference type="SUPFAM" id="SSF53901">
    <property type="entry name" value="Thiolase-like"/>
    <property type="match status" value="1"/>
</dbReference>
<dbReference type="InterPro" id="IPR049900">
    <property type="entry name" value="PKS_mFAS_DH"/>
</dbReference>
<dbReference type="SMART" id="SM00827">
    <property type="entry name" value="PKS_AT"/>
    <property type="match status" value="1"/>
</dbReference>
<dbReference type="Gene3D" id="3.40.50.720">
    <property type="entry name" value="NAD(P)-binding Rossmann-like Domain"/>
    <property type="match status" value="1"/>
</dbReference>
<feature type="active site" description="Proton donor; for dehydratase activity" evidence="8">
    <location>
        <position position="1127"/>
    </location>
</feature>
<dbReference type="InterPro" id="IPR013154">
    <property type="entry name" value="ADH-like_N"/>
</dbReference>
<dbReference type="InterPro" id="IPR036291">
    <property type="entry name" value="NAD(P)-bd_dom_sf"/>
</dbReference>
<dbReference type="GO" id="GO:0004315">
    <property type="term" value="F:3-oxoacyl-[acyl-carrier-protein] synthase activity"/>
    <property type="evidence" value="ECO:0007669"/>
    <property type="project" value="InterPro"/>
</dbReference>
<dbReference type="InterPro" id="IPR016039">
    <property type="entry name" value="Thiolase-like"/>
</dbReference>
<dbReference type="PANTHER" id="PTHR43775">
    <property type="entry name" value="FATTY ACID SYNTHASE"/>
    <property type="match status" value="1"/>
</dbReference>
<dbReference type="Gene3D" id="3.40.50.150">
    <property type="entry name" value="Vaccinia Virus protein VP39"/>
    <property type="match status" value="1"/>
</dbReference>
<dbReference type="GO" id="GO:0016491">
    <property type="term" value="F:oxidoreductase activity"/>
    <property type="evidence" value="ECO:0007669"/>
    <property type="project" value="InterPro"/>
</dbReference>
<feature type="region of interest" description="C-terminal hotdog fold" evidence="8">
    <location>
        <begin position="1067"/>
        <end position="1212"/>
    </location>
</feature>
<evidence type="ECO:0000256" key="7">
    <source>
        <dbReference type="ARBA" id="ARBA00023315"/>
    </source>
</evidence>
<dbReference type="GO" id="GO:0008168">
    <property type="term" value="F:methyltransferase activity"/>
    <property type="evidence" value="ECO:0007669"/>
    <property type="project" value="UniProtKB-KW"/>
</dbReference>
<dbReference type="Pfam" id="PF08240">
    <property type="entry name" value="ADH_N"/>
    <property type="match status" value="1"/>
</dbReference>
<feature type="region of interest" description="N-terminal hotdog fold" evidence="8">
    <location>
        <begin position="924"/>
        <end position="1054"/>
    </location>
</feature>
<dbReference type="EMBL" id="AP024447">
    <property type="protein sequence ID" value="BCS26746.1"/>
    <property type="molecule type" value="Genomic_DNA"/>
</dbReference>
<dbReference type="CDD" id="cd02440">
    <property type="entry name" value="AdoMet_MTases"/>
    <property type="match status" value="1"/>
</dbReference>
<dbReference type="Proteomes" id="UP000654913">
    <property type="component" value="Chromosome 5"/>
</dbReference>
<proteinExistence type="predicted"/>
<evidence type="ECO:0000256" key="8">
    <source>
        <dbReference type="PROSITE-ProRule" id="PRU01363"/>
    </source>
</evidence>
<dbReference type="Pfam" id="PF00107">
    <property type="entry name" value="ADH_zinc_N"/>
    <property type="match status" value="1"/>
</dbReference>
<evidence type="ECO:0000256" key="9">
    <source>
        <dbReference type="SAM" id="MobiDB-lite"/>
    </source>
</evidence>
<keyword evidence="13" id="KW-1185">Reference proteome</keyword>
<feature type="active site" description="Proton acceptor; for dehydratase activity" evidence="8">
    <location>
        <position position="956"/>
    </location>
</feature>
<dbReference type="SUPFAM" id="SSF55048">
    <property type="entry name" value="Probable ACP-binding domain of malonyl-CoA ACP transacylase"/>
    <property type="match status" value="1"/>
</dbReference>
<feature type="region of interest" description="Disordered" evidence="9">
    <location>
        <begin position="1"/>
        <end position="37"/>
    </location>
</feature>
<dbReference type="Pfam" id="PF00109">
    <property type="entry name" value="ketoacyl-synt"/>
    <property type="match status" value="1"/>
</dbReference>
<dbReference type="InterPro" id="IPR011032">
    <property type="entry name" value="GroES-like_sf"/>
</dbReference>
<dbReference type="InterPro" id="IPR057326">
    <property type="entry name" value="KR_dom"/>
</dbReference>
<dbReference type="InterPro" id="IPR013149">
    <property type="entry name" value="ADH-like_C"/>
</dbReference>